<evidence type="ECO:0000313" key="10">
    <source>
        <dbReference type="Proteomes" id="UP000602284"/>
    </source>
</evidence>
<feature type="binding site" evidence="7">
    <location>
        <begin position="156"/>
        <end position="159"/>
    </location>
    <ligand>
        <name>substrate</name>
    </ligand>
</feature>
<sequence>MSERIVNKLLLATRNQGKVREIASFFAELGWHVEPVPADAPEVVEDRDTFAGNAMKKAEEISALYHCPALADDSGLEVDALDGRPGVYSARFSGEDATDESNNLKLLQEMQGVGESERGARFVSAIALARPGQETLVSFGTVEGRVLTEPRGEDGFGYDPLFYLPSQGQTLAEITLQEKNAISHRAKALRAMVDMLKSEEDSQA</sequence>
<dbReference type="GO" id="GO:0036220">
    <property type="term" value="F:ITP diphosphatase activity"/>
    <property type="evidence" value="ECO:0007669"/>
    <property type="project" value="UniProtKB-EC"/>
</dbReference>
<dbReference type="InterPro" id="IPR020922">
    <property type="entry name" value="dITP/XTP_pyrophosphatase"/>
</dbReference>
<comment type="function">
    <text evidence="7">Pyrophosphatase that catalyzes the hydrolysis of nucleoside triphosphates to their monophosphate derivatives, with a high preference for the non-canonical purine nucleotides XTP (xanthosine triphosphate), dITP (deoxyinosine triphosphate) and ITP. Seems to function as a house-cleaning enzyme that removes non-canonical purine nucleotides from the nucleotide pool, thus preventing their incorporation into DNA/RNA and avoiding chromosomal lesions.</text>
</comment>
<protein>
    <recommendedName>
        <fullName evidence="7">dITP/XTP pyrophosphatase</fullName>
        <ecNumber evidence="7">3.6.1.66</ecNumber>
    </recommendedName>
    <alternativeName>
        <fullName evidence="7">Non-canonical purine NTP pyrophosphatase</fullName>
    </alternativeName>
    <alternativeName>
        <fullName evidence="7">Non-standard purine NTP pyrophosphatase</fullName>
    </alternativeName>
    <alternativeName>
        <fullName evidence="7">Nucleoside-triphosphate diphosphatase</fullName>
    </alternativeName>
    <alternativeName>
        <fullName evidence="7">Nucleoside-triphosphate pyrophosphatase</fullName>
        <shortName evidence="7">NTPase</shortName>
    </alternativeName>
</protein>
<dbReference type="NCBIfam" id="NF011397">
    <property type="entry name" value="PRK14822.1"/>
    <property type="match status" value="1"/>
</dbReference>
<name>A0ABS1JA26_9BACL</name>
<evidence type="ECO:0000256" key="7">
    <source>
        <dbReference type="HAMAP-Rule" id="MF_01405"/>
    </source>
</evidence>
<evidence type="ECO:0000256" key="1">
    <source>
        <dbReference type="ARBA" id="ARBA00008023"/>
    </source>
</evidence>
<keyword evidence="6 7" id="KW-0546">Nucleotide metabolism</keyword>
<evidence type="ECO:0000256" key="6">
    <source>
        <dbReference type="ARBA" id="ARBA00023080"/>
    </source>
</evidence>
<dbReference type="PANTHER" id="PTHR11067:SF9">
    <property type="entry name" value="INOSINE TRIPHOSPHATE PYROPHOSPHATASE"/>
    <property type="match status" value="1"/>
</dbReference>
<keyword evidence="4 7" id="KW-0378">Hydrolase</keyword>
<comment type="caution">
    <text evidence="9">The sequence shown here is derived from an EMBL/GenBank/DDBJ whole genome shotgun (WGS) entry which is preliminary data.</text>
</comment>
<dbReference type="CDD" id="cd00515">
    <property type="entry name" value="HAM1"/>
    <property type="match status" value="1"/>
</dbReference>
<keyword evidence="10" id="KW-1185">Reference proteome</keyword>
<comment type="subunit">
    <text evidence="7">Homodimer.</text>
</comment>
<dbReference type="Pfam" id="PF01725">
    <property type="entry name" value="Ham1p_like"/>
    <property type="match status" value="1"/>
</dbReference>
<comment type="catalytic activity">
    <reaction evidence="7">
        <text>XTP + H2O = XMP + diphosphate + H(+)</text>
        <dbReference type="Rhea" id="RHEA:28610"/>
        <dbReference type="ChEBI" id="CHEBI:15377"/>
        <dbReference type="ChEBI" id="CHEBI:15378"/>
        <dbReference type="ChEBI" id="CHEBI:33019"/>
        <dbReference type="ChEBI" id="CHEBI:57464"/>
        <dbReference type="ChEBI" id="CHEBI:61314"/>
        <dbReference type="EC" id="3.6.1.66"/>
    </reaction>
</comment>
<dbReference type="PANTHER" id="PTHR11067">
    <property type="entry name" value="INOSINE TRIPHOSPHATE PYROPHOSPHATASE/HAM1 PROTEIN"/>
    <property type="match status" value="1"/>
</dbReference>
<evidence type="ECO:0000256" key="4">
    <source>
        <dbReference type="ARBA" id="ARBA00022801"/>
    </source>
</evidence>
<feature type="binding site" evidence="7">
    <location>
        <begin position="184"/>
        <end position="185"/>
    </location>
    <ligand>
        <name>substrate</name>
    </ligand>
</feature>
<keyword evidence="2 7" id="KW-0479">Metal-binding</keyword>
<gene>
    <name evidence="9" type="ORF">JJB07_10830</name>
</gene>
<feature type="active site" description="Proton acceptor" evidence="7">
    <location>
        <position position="73"/>
    </location>
</feature>
<evidence type="ECO:0000256" key="2">
    <source>
        <dbReference type="ARBA" id="ARBA00022723"/>
    </source>
</evidence>
<dbReference type="InterPro" id="IPR002637">
    <property type="entry name" value="RdgB/HAM1"/>
</dbReference>
<dbReference type="HAMAP" id="MF_01405">
    <property type="entry name" value="Non_canon_purine_NTPase"/>
    <property type="match status" value="1"/>
</dbReference>
<accession>A0ABS1JA26</accession>
<evidence type="ECO:0000313" key="9">
    <source>
        <dbReference type="EMBL" id="MBL0387142.1"/>
    </source>
</evidence>
<feature type="binding site" evidence="7">
    <location>
        <position position="179"/>
    </location>
    <ligand>
        <name>substrate</name>
    </ligand>
</feature>
<feature type="binding site" evidence="7">
    <location>
        <position position="74"/>
    </location>
    <ligand>
        <name>substrate</name>
    </ligand>
</feature>
<comment type="caution">
    <text evidence="7">Lacks conserved residue(s) required for the propagation of feature annotation.</text>
</comment>
<organism evidence="9 10">
    <name type="scientific">Tumebacillus amylolyticus</name>
    <dbReference type="NCBI Taxonomy" id="2801339"/>
    <lineage>
        <taxon>Bacteria</taxon>
        <taxon>Bacillati</taxon>
        <taxon>Bacillota</taxon>
        <taxon>Bacilli</taxon>
        <taxon>Bacillales</taxon>
        <taxon>Alicyclobacillaceae</taxon>
        <taxon>Tumebacillus</taxon>
    </lineage>
</organism>
<dbReference type="NCBIfam" id="TIGR00042">
    <property type="entry name" value="RdgB/HAM1 family non-canonical purine NTP pyrophosphatase"/>
    <property type="match status" value="1"/>
</dbReference>
<comment type="catalytic activity">
    <reaction evidence="7">
        <text>dITP + H2O = dIMP + diphosphate + H(+)</text>
        <dbReference type="Rhea" id="RHEA:28342"/>
        <dbReference type="ChEBI" id="CHEBI:15377"/>
        <dbReference type="ChEBI" id="CHEBI:15378"/>
        <dbReference type="ChEBI" id="CHEBI:33019"/>
        <dbReference type="ChEBI" id="CHEBI:61194"/>
        <dbReference type="ChEBI" id="CHEBI:61382"/>
        <dbReference type="EC" id="3.6.1.66"/>
    </reaction>
</comment>
<proteinExistence type="inferred from homology"/>
<feature type="binding site" evidence="7">
    <location>
        <position position="73"/>
    </location>
    <ligand>
        <name>Mg(2+)</name>
        <dbReference type="ChEBI" id="CHEBI:18420"/>
    </ligand>
</feature>
<evidence type="ECO:0000256" key="8">
    <source>
        <dbReference type="RuleBase" id="RU003781"/>
    </source>
</evidence>
<dbReference type="InterPro" id="IPR029001">
    <property type="entry name" value="ITPase-like_fam"/>
</dbReference>
<comment type="similarity">
    <text evidence="1 7 8">Belongs to the HAM1 NTPase family.</text>
</comment>
<feature type="binding site" evidence="7">
    <location>
        <begin position="13"/>
        <end position="18"/>
    </location>
    <ligand>
        <name>substrate</name>
    </ligand>
</feature>
<dbReference type="EMBL" id="JAEQNB010000003">
    <property type="protein sequence ID" value="MBL0387142.1"/>
    <property type="molecule type" value="Genomic_DNA"/>
</dbReference>
<evidence type="ECO:0000256" key="5">
    <source>
        <dbReference type="ARBA" id="ARBA00022842"/>
    </source>
</evidence>
<dbReference type="RefSeq" id="WP_201634855.1">
    <property type="nucleotide sequence ID" value="NZ_JAEQNB010000003.1"/>
</dbReference>
<comment type="catalytic activity">
    <reaction evidence="7">
        <text>ITP + H2O = IMP + diphosphate + H(+)</text>
        <dbReference type="Rhea" id="RHEA:29399"/>
        <dbReference type="ChEBI" id="CHEBI:15377"/>
        <dbReference type="ChEBI" id="CHEBI:15378"/>
        <dbReference type="ChEBI" id="CHEBI:33019"/>
        <dbReference type="ChEBI" id="CHEBI:58053"/>
        <dbReference type="ChEBI" id="CHEBI:61402"/>
        <dbReference type="EC" id="3.6.1.66"/>
    </reaction>
</comment>
<dbReference type="Gene3D" id="3.90.950.10">
    <property type="match status" value="1"/>
</dbReference>
<dbReference type="SUPFAM" id="SSF52972">
    <property type="entry name" value="ITPase-like"/>
    <property type="match status" value="1"/>
</dbReference>
<keyword evidence="5 7" id="KW-0460">Magnesium</keyword>
<dbReference type="Proteomes" id="UP000602284">
    <property type="component" value="Unassembled WGS sequence"/>
</dbReference>
<evidence type="ECO:0000256" key="3">
    <source>
        <dbReference type="ARBA" id="ARBA00022741"/>
    </source>
</evidence>
<keyword evidence="3 7" id="KW-0547">Nucleotide-binding</keyword>
<comment type="cofactor">
    <cofactor evidence="7">
        <name>Mg(2+)</name>
        <dbReference type="ChEBI" id="CHEBI:18420"/>
    </cofactor>
    <text evidence="7">Binds 1 Mg(2+) ion per subunit.</text>
</comment>
<dbReference type="EC" id="3.6.1.66" evidence="7"/>
<reference evidence="9 10" key="1">
    <citation type="submission" date="2021-01" db="EMBL/GenBank/DDBJ databases">
        <title>Tumebacillus sp. strain ITR2 16S ribosomal RNA gene Genome sequencing and assembly.</title>
        <authorList>
            <person name="Kang M."/>
        </authorList>
    </citation>
    <scope>NUCLEOTIDE SEQUENCE [LARGE SCALE GENOMIC DNA]</scope>
    <source>
        <strain evidence="9 10">ITR2</strain>
    </source>
</reference>